<dbReference type="Pfam" id="PF21047">
    <property type="entry name" value="HEAT_Maestro"/>
    <property type="match status" value="1"/>
</dbReference>
<dbReference type="Pfam" id="PF23221">
    <property type="entry name" value="HEAT_MROH2B_1st"/>
    <property type="match status" value="1"/>
</dbReference>
<dbReference type="InterPro" id="IPR021133">
    <property type="entry name" value="HEAT_type_2"/>
</dbReference>
<evidence type="ECO:0000259" key="4">
    <source>
        <dbReference type="Pfam" id="PF23210"/>
    </source>
</evidence>
<proteinExistence type="predicted"/>
<dbReference type="Gene3D" id="1.25.10.10">
    <property type="entry name" value="Leucine-rich Repeat Variant"/>
    <property type="match status" value="3"/>
</dbReference>
<dbReference type="InterPro" id="IPR056282">
    <property type="entry name" value="MROH2B-like_N_HEAT"/>
</dbReference>
<dbReference type="Ensembl" id="ENSSRHT00000096745.1">
    <property type="protein sequence ID" value="ENSSRHP00000094192.1"/>
    <property type="gene ID" value="ENSSRHG00000046340.1"/>
</dbReference>
<feature type="domain" description="MROH2B-like N-terminal HEAT-repeats" evidence="5">
    <location>
        <begin position="30"/>
        <end position="248"/>
    </location>
</feature>
<dbReference type="PROSITE" id="PS50077">
    <property type="entry name" value="HEAT_REPEAT"/>
    <property type="match status" value="1"/>
</dbReference>
<dbReference type="Pfam" id="PF23227">
    <property type="entry name" value="HEAT_MROH2B_C"/>
    <property type="match status" value="1"/>
</dbReference>
<dbReference type="Pfam" id="PF23210">
    <property type="entry name" value="HEAT_Maestro_2"/>
    <property type="match status" value="1"/>
</dbReference>
<keyword evidence="1" id="KW-0677">Repeat</keyword>
<feature type="repeat" description="HEAT" evidence="2">
    <location>
        <begin position="1315"/>
        <end position="1342"/>
    </location>
</feature>
<organism evidence="7 8">
    <name type="scientific">Sinocyclocheilus rhinocerous</name>
    <dbReference type="NCBI Taxonomy" id="307959"/>
    <lineage>
        <taxon>Eukaryota</taxon>
        <taxon>Metazoa</taxon>
        <taxon>Chordata</taxon>
        <taxon>Craniata</taxon>
        <taxon>Vertebrata</taxon>
        <taxon>Euteleostomi</taxon>
        <taxon>Actinopterygii</taxon>
        <taxon>Neopterygii</taxon>
        <taxon>Teleostei</taxon>
        <taxon>Ostariophysi</taxon>
        <taxon>Cypriniformes</taxon>
        <taxon>Cyprinidae</taxon>
        <taxon>Cyprininae</taxon>
        <taxon>Sinocyclocheilus</taxon>
    </lineage>
</organism>
<evidence type="ECO:0000313" key="7">
    <source>
        <dbReference type="Ensembl" id="ENSSRHP00000094192.1"/>
    </source>
</evidence>
<dbReference type="InterPro" id="IPR016024">
    <property type="entry name" value="ARM-type_fold"/>
</dbReference>
<evidence type="ECO:0000256" key="1">
    <source>
        <dbReference type="ARBA" id="ARBA00022737"/>
    </source>
</evidence>
<accession>A0A673MWN5</accession>
<dbReference type="InterPro" id="IPR048465">
    <property type="entry name" value="Maestro-like_HEAT"/>
</dbReference>
<reference evidence="7" key="1">
    <citation type="submission" date="2025-08" db="UniProtKB">
        <authorList>
            <consortium name="Ensembl"/>
        </authorList>
    </citation>
    <scope>IDENTIFICATION</scope>
</reference>
<keyword evidence="8" id="KW-1185">Reference proteome</keyword>
<dbReference type="PANTHER" id="PTHR23120">
    <property type="entry name" value="MAESTRO-RELATED HEAT DOMAIN-CONTAINING"/>
    <property type="match status" value="1"/>
</dbReference>
<dbReference type="PANTHER" id="PTHR23120:SF0">
    <property type="entry name" value="MAESTRO HEAT-LIKE REPEAT FAMILY MEMBER 1"/>
    <property type="match status" value="1"/>
</dbReference>
<dbReference type="Proteomes" id="UP000472270">
    <property type="component" value="Unassembled WGS sequence"/>
</dbReference>
<evidence type="ECO:0000259" key="5">
    <source>
        <dbReference type="Pfam" id="PF23221"/>
    </source>
</evidence>
<feature type="domain" description="Maestro/Maestro-like HEAT-repeats" evidence="6">
    <location>
        <begin position="1107"/>
        <end position="1304"/>
    </location>
</feature>
<dbReference type="GO" id="GO:0005737">
    <property type="term" value="C:cytoplasm"/>
    <property type="evidence" value="ECO:0007669"/>
    <property type="project" value="TreeGrafter"/>
</dbReference>
<feature type="domain" description="MROH2B-like HEAT-repeats" evidence="4">
    <location>
        <begin position="251"/>
        <end position="559"/>
    </location>
</feature>
<dbReference type="InterPro" id="IPR055408">
    <property type="entry name" value="HEAT_MROH2B-like"/>
</dbReference>
<dbReference type="InterPro" id="IPR045206">
    <property type="entry name" value="Maestro_heat-like_prot"/>
</dbReference>
<gene>
    <name evidence="7" type="primary">LOC107741723</name>
</gene>
<evidence type="ECO:0000313" key="8">
    <source>
        <dbReference type="Proteomes" id="UP000472270"/>
    </source>
</evidence>
<feature type="domain" description="Maestro-like HEAT-repeats" evidence="3">
    <location>
        <begin position="683"/>
        <end position="908"/>
    </location>
</feature>
<dbReference type="InterPro" id="IPR011989">
    <property type="entry name" value="ARM-like"/>
</dbReference>
<evidence type="ECO:0000259" key="3">
    <source>
        <dbReference type="Pfam" id="PF21047"/>
    </source>
</evidence>
<evidence type="ECO:0000256" key="2">
    <source>
        <dbReference type="PROSITE-ProRule" id="PRU00103"/>
    </source>
</evidence>
<dbReference type="SUPFAM" id="SSF48371">
    <property type="entry name" value="ARM repeat"/>
    <property type="match status" value="1"/>
</dbReference>
<dbReference type="InterPro" id="IPR055406">
    <property type="entry name" value="HEAT_Maestro"/>
</dbReference>
<protein>
    <submittedName>
        <fullName evidence="7">Maestro heat-like repeat-containing protein family member 1</fullName>
    </submittedName>
</protein>
<name>A0A673MWN5_9TELE</name>
<reference evidence="7" key="2">
    <citation type="submission" date="2025-09" db="UniProtKB">
        <authorList>
            <consortium name="Ensembl"/>
        </authorList>
    </citation>
    <scope>IDENTIFICATION</scope>
</reference>
<sequence length="1342" mass="150205">RSESYVTLALLDAANDRDPVVQEQVRKSILTLGNQQPDKVLSMCQDYLLKHPKLVVGHRVVILQTIELVVKSRIDDISYPKIKSVIQLASDEMTKSKEVVPEWQQAASNILVAVGNKYINDIMEEILGKFRPGVLPHFFVVQTLANLSDSNVYGMVPFLNAIMGTMLPMLGMTKQDNMKWVFSSALCHFSESILEYLANLDKAPDPTVRKDTFSSEIYSAYDILFNSWIQSRESKLRLTVAEALGSMSHLMAHDKLEEQLPKLLPTVLGLYKKNSEHYIISKSLSQILEASVNMGSRVLETQIDGLLVALHQQVSVSFTRYLSNTFPDRLMVFVLQRLENSNERNRMGSLAVLRHLINSSTSIMETKRLLILVSIRQPLADHSNKVKKRVVQVISAMAHHGYLELEGGDLLVRFIIQHCALPDTYHVQTTEVTNEALRSMCDNTLHLFTTTVGRLTDVLWPMLLCYLTPNQYANATTPLCKSLILLANKKQTAQEPNFIIDFNAQGVNAAFPFRCRGHGAPSLSLLHAISPNIHPKAEPLWENEIPKLVNYLEGLLKYTTAVIGMQGVAMGIGLCASSHLDGTLEKLEEFGKSDAFRKASGIFGLLKVGRASLYIKMKSTLILCYGYVALHAPEDKLLTRIDSDILHNISKNFNTKVKQSALFIECFCTFQHIESWLSSGQDHERERAVKTTAELLQFYLDNLRVKNLVTFHNLGALVGRLAPRCTDPNPEVRRAAIDCVYRLMYIQLRYEGFSLDYKDDSVEGLLDVREKLSNPDNTVLYKTCSELTKRLPQQQLSTLLFMLYDGLVDSQSNCSRASSVILNTLLKNRGAGLQDLVPEMLEVLHNRLQVIGEEQVKVAIGQSILILATQHLQTVVNTLVAYPLPYDSWSCEMWIALGADSTLALQIMEMIIEKLNVMVPYVDKKESMLRPGLTKVATSQPLAMTCALREMMLNGQSADAVAYLFPKLFSALLVRLGSSVGVQLPKDLNSNSIISDHICVSLCCVLRVAVEALRILLGRAQLDAVMKPLDQEGAWDKMKDPQQHTTGVTLLSRAMAKHAGPRLPSIVESLCPSLCNIYECQRITVTAFFSELLNHHVVTELMILDMLMNNMMERITDTCGTVRMLAVRGLGNIAVGSPEKVNKYAKELLAAMSSGMEENDDPGKLITLEAMSGMSKILIYLDQKNVHLLVVYIFMKIKPFLENVSENDEIRCASIMLLGNLSKFGSGEPVFKDQIHNVLVSLLLHLSDPNPQVVKACKYAMRICAPVIGSEQISAMFQNHLLEEKGLHHGEFINDLTKYLVRSKSFLYYKNTHRIAECLVMLLQDPDPLVRGKAAEAMGHFH</sequence>
<evidence type="ECO:0000259" key="6">
    <source>
        <dbReference type="Pfam" id="PF23227"/>
    </source>
</evidence>